<reference evidence="6 7" key="1">
    <citation type="submission" date="2019-02" db="EMBL/GenBank/DDBJ databases">
        <title>Genome sequences of Aliivibrio finisterrensis strains from farmed Atlantic salmon.</title>
        <authorList>
            <person name="Bowman J.P."/>
        </authorList>
    </citation>
    <scope>NUCLEOTIDE SEQUENCE [LARGE SCALE GENOMIC DNA]</scope>
    <source>
        <strain evidence="5 8">A21</strain>
        <strain evidence="3 6">A32</strain>
        <strain evidence="4 7">A46</strain>
    </source>
</reference>
<organism evidence="3 6">
    <name type="scientific">Aliivibrio finisterrensis</name>
    <dbReference type="NCBI Taxonomy" id="511998"/>
    <lineage>
        <taxon>Bacteria</taxon>
        <taxon>Pseudomonadati</taxon>
        <taxon>Pseudomonadota</taxon>
        <taxon>Gammaproteobacteria</taxon>
        <taxon>Vibrionales</taxon>
        <taxon>Vibrionaceae</taxon>
        <taxon>Aliivibrio</taxon>
    </lineage>
</organism>
<evidence type="ECO:0000313" key="6">
    <source>
        <dbReference type="Proteomes" id="UP000293465"/>
    </source>
</evidence>
<accession>A0A4Q5KM43</accession>
<name>A0A4Q5KM43_9GAMM</name>
<evidence type="ECO:0000313" key="7">
    <source>
        <dbReference type="Proteomes" id="UP000294063"/>
    </source>
</evidence>
<dbReference type="Proteomes" id="UP000294166">
    <property type="component" value="Unassembled WGS sequence"/>
</dbReference>
<evidence type="ECO:0000313" key="3">
    <source>
        <dbReference type="EMBL" id="RYU46464.1"/>
    </source>
</evidence>
<dbReference type="GeneID" id="56275432"/>
<dbReference type="EMBL" id="WBVP01000019">
    <property type="protein sequence ID" value="KAB2823618.1"/>
    <property type="molecule type" value="Genomic_DNA"/>
</dbReference>
<gene>
    <name evidence="3" type="ORF">ERW49_10240</name>
    <name evidence="5" type="ORF">ERW53_05935</name>
    <name evidence="4" type="ORF">ERW57_10360</name>
    <name evidence="2" type="ORF">F8B77_14555</name>
</gene>
<comment type="caution">
    <text evidence="3">The sequence shown here is derived from an EMBL/GenBank/DDBJ whole genome shotgun (WGS) entry which is preliminary data.</text>
</comment>
<keyword evidence="1" id="KW-0472">Membrane</keyword>
<evidence type="ECO:0000313" key="8">
    <source>
        <dbReference type="Proteomes" id="UP000294166"/>
    </source>
</evidence>
<dbReference type="AlphaFoldDB" id="A0A4Q5KM43"/>
<evidence type="ECO:0000313" key="5">
    <source>
        <dbReference type="EMBL" id="RYU65428.1"/>
    </source>
</evidence>
<evidence type="ECO:0000313" key="4">
    <source>
        <dbReference type="EMBL" id="RYU51292.1"/>
    </source>
</evidence>
<proteinExistence type="predicted"/>
<feature type="transmembrane region" description="Helical" evidence="1">
    <location>
        <begin position="29"/>
        <end position="47"/>
    </location>
</feature>
<dbReference type="OrthoDB" id="5906109at2"/>
<dbReference type="EMBL" id="SEZN01000008">
    <property type="protein sequence ID" value="RYU65428.1"/>
    <property type="molecule type" value="Genomic_DNA"/>
</dbReference>
<dbReference type="EMBL" id="SEZJ01000007">
    <property type="protein sequence ID" value="RYU46464.1"/>
    <property type="molecule type" value="Genomic_DNA"/>
</dbReference>
<keyword evidence="1" id="KW-0812">Transmembrane</keyword>
<dbReference type="RefSeq" id="WP_130044619.1">
    <property type="nucleotide sequence ID" value="NZ_SEZJ01000007.1"/>
</dbReference>
<dbReference type="Proteomes" id="UP000294063">
    <property type="component" value="Unassembled WGS sequence"/>
</dbReference>
<dbReference type="Proteomes" id="UP000434870">
    <property type="component" value="Unassembled WGS sequence"/>
</dbReference>
<protein>
    <submittedName>
        <fullName evidence="3">Uncharacterized protein</fullName>
    </submittedName>
</protein>
<sequence>MLRVAVIILLFALSALLFKYRANEKIQKSVVYTSVIGVAIYVAYIMISELIR</sequence>
<dbReference type="EMBL" id="SEZK01000015">
    <property type="protein sequence ID" value="RYU51292.1"/>
    <property type="molecule type" value="Genomic_DNA"/>
</dbReference>
<dbReference type="Proteomes" id="UP000293465">
    <property type="component" value="Unassembled WGS sequence"/>
</dbReference>
<evidence type="ECO:0000313" key="2">
    <source>
        <dbReference type="EMBL" id="KAB2823618.1"/>
    </source>
</evidence>
<evidence type="ECO:0000256" key="1">
    <source>
        <dbReference type="SAM" id="Phobius"/>
    </source>
</evidence>
<keyword evidence="1" id="KW-1133">Transmembrane helix</keyword>
<evidence type="ECO:0000313" key="9">
    <source>
        <dbReference type="Proteomes" id="UP000434870"/>
    </source>
</evidence>
<reference evidence="2 9" key="2">
    <citation type="submission" date="2019-09" db="EMBL/GenBank/DDBJ databases">
        <title>Genome of Aliivibrio finisterrensis LMG 23869 (type strain).</title>
        <authorList>
            <person name="Bowman J.P."/>
        </authorList>
    </citation>
    <scope>NUCLEOTIDE SEQUENCE [LARGE SCALE GENOMIC DNA]</scope>
    <source>
        <strain evidence="2 9">LMG 23869</strain>
    </source>
</reference>
<keyword evidence="8" id="KW-1185">Reference proteome</keyword>